<sequence>MAQIQAGITYADGAQVNATNLNAHVNNAVLVPGVISTQAAATSCTAGDSLLILQSGALKQATLAQVQAAIPPDLTSYVNKNGSVAMTGELTLSSSLPTAALSAASKGYVDTKQTALGFTPVNKAGDTGVGPIALSVDPVSALQVTTKQYVDAAAALKASLAGATFTGPVVLAADPASALQAATKQYVDTGLTGKISTGGATVAGTYLFSGKLQTSTAPTVANDVVNKAYSDSLIAAIPKFAGSAYFYTAAVGSAVVNEAGFLTVLATRTAGSSTLTVNYAGLNSRYYDPAKPFFLQNQYVGLGGPGGRLYKITSSDVVNRTFTIITTETTAFSGSITLSLVYDSTNLASNQYGQNIKSIYIDMVCFKMYVNYITDIASGSSTGTTVVPVRCVNISGNANGYDTEQLICIPMRDFGRTAYIFHQDVAEGFGATSFGCHIGFFYNNVNGANYSSFYAASFTIISVLPS</sequence>
<name>A0A6J5MWG7_9CAUD</name>
<dbReference type="EMBL" id="LR796552">
    <property type="protein sequence ID" value="CAB4150682.1"/>
    <property type="molecule type" value="Genomic_DNA"/>
</dbReference>
<proteinExistence type="predicted"/>
<gene>
    <name evidence="1" type="ORF">UFOVP298_24</name>
    <name evidence="2" type="ORF">UFOVP572_15</name>
</gene>
<protein>
    <submittedName>
        <fullName evidence="2">Uncharacterized protein</fullName>
    </submittedName>
</protein>
<reference evidence="2" key="1">
    <citation type="submission" date="2020-04" db="EMBL/GenBank/DDBJ databases">
        <authorList>
            <person name="Chiriac C."/>
            <person name="Salcher M."/>
            <person name="Ghai R."/>
            <person name="Kavagutti S V."/>
        </authorList>
    </citation>
    <scope>NUCLEOTIDE SEQUENCE</scope>
</reference>
<evidence type="ECO:0000313" key="1">
    <source>
        <dbReference type="EMBL" id="CAB4136150.1"/>
    </source>
</evidence>
<dbReference type="EMBL" id="LR796309">
    <property type="protein sequence ID" value="CAB4136150.1"/>
    <property type="molecule type" value="Genomic_DNA"/>
</dbReference>
<evidence type="ECO:0000313" key="2">
    <source>
        <dbReference type="EMBL" id="CAB4150682.1"/>
    </source>
</evidence>
<accession>A0A6J5MWG7</accession>
<organism evidence="2">
    <name type="scientific">uncultured Caudovirales phage</name>
    <dbReference type="NCBI Taxonomy" id="2100421"/>
    <lineage>
        <taxon>Viruses</taxon>
        <taxon>Duplodnaviria</taxon>
        <taxon>Heunggongvirae</taxon>
        <taxon>Uroviricota</taxon>
        <taxon>Caudoviricetes</taxon>
        <taxon>Peduoviridae</taxon>
        <taxon>Maltschvirus</taxon>
        <taxon>Maltschvirus maltsch</taxon>
    </lineage>
</organism>